<evidence type="ECO:0000313" key="2">
    <source>
        <dbReference type="EnsemblMetazoa" id="GAUT034156-PA"/>
    </source>
</evidence>
<keyword evidence="1" id="KW-1133">Transmembrane helix</keyword>
<dbReference type="VEuPathDB" id="VectorBase:GAUT034156"/>
<dbReference type="AlphaFoldDB" id="A0A1A9VDY0"/>
<organism evidence="2 3">
    <name type="scientific">Glossina austeni</name>
    <name type="common">Savannah tsetse fly</name>
    <dbReference type="NCBI Taxonomy" id="7395"/>
    <lineage>
        <taxon>Eukaryota</taxon>
        <taxon>Metazoa</taxon>
        <taxon>Ecdysozoa</taxon>
        <taxon>Arthropoda</taxon>
        <taxon>Hexapoda</taxon>
        <taxon>Insecta</taxon>
        <taxon>Pterygota</taxon>
        <taxon>Neoptera</taxon>
        <taxon>Endopterygota</taxon>
        <taxon>Diptera</taxon>
        <taxon>Brachycera</taxon>
        <taxon>Muscomorpha</taxon>
        <taxon>Hippoboscoidea</taxon>
        <taxon>Glossinidae</taxon>
        <taxon>Glossina</taxon>
    </lineage>
</organism>
<evidence type="ECO:0000313" key="3">
    <source>
        <dbReference type="Proteomes" id="UP000078200"/>
    </source>
</evidence>
<reference evidence="2" key="1">
    <citation type="submission" date="2020-05" db="UniProtKB">
        <authorList>
            <consortium name="EnsemblMetazoa"/>
        </authorList>
    </citation>
    <scope>IDENTIFICATION</scope>
    <source>
        <strain evidence="2">TTRI</strain>
    </source>
</reference>
<keyword evidence="1" id="KW-0812">Transmembrane</keyword>
<accession>A0A1A9VDY0</accession>
<proteinExistence type="predicted"/>
<sequence length="115" mass="13041">MVNIRKFPDSMDYSIVPYPEYPVSTTNAVDKTSITVCIWLTFTVNNFVCKTLMQCSRDNLSFITFHMLNAAPVFYVALLVLHNQDDLVAITVASFLHNKTPENLQIPDENSIPIN</sequence>
<dbReference type="EnsemblMetazoa" id="GAUT034156-RA">
    <property type="protein sequence ID" value="GAUT034156-PA"/>
    <property type="gene ID" value="GAUT034156"/>
</dbReference>
<feature type="transmembrane region" description="Helical" evidence="1">
    <location>
        <begin position="60"/>
        <end position="81"/>
    </location>
</feature>
<evidence type="ECO:0000256" key="1">
    <source>
        <dbReference type="SAM" id="Phobius"/>
    </source>
</evidence>
<protein>
    <submittedName>
        <fullName evidence="2">Uncharacterized protein</fullName>
    </submittedName>
</protein>
<keyword evidence="3" id="KW-1185">Reference proteome</keyword>
<name>A0A1A9VDY0_GLOAU</name>
<keyword evidence="1" id="KW-0472">Membrane</keyword>
<dbReference type="Proteomes" id="UP000078200">
    <property type="component" value="Unassembled WGS sequence"/>
</dbReference>